<reference evidence="2" key="1">
    <citation type="submission" date="2015-04" db="UniProtKB">
        <authorList>
            <consortium name="EnsemblPlants"/>
        </authorList>
    </citation>
    <scope>IDENTIFICATION</scope>
    <source>
        <strain evidence="2">SL10</strain>
    </source>
</reference>
<dbReference type="Gramene" id="ONIVA03G39270.1">
    <property type="protein sequence ID" value="ONIVA03G39270.1"/>
    <property type="gene ID" value="ONIVA03G39270"/>
</dbReference>
<reference evidence="2" key="2">
    <citation type="submission" date="2018-04" db="EMBL/GenBank/DDBJ databases">
        <title>OnivRS2 (Oryza nivara Reference Sequence Version 2).</title>
        <authorList>
            <person name="Zhang J."/>
            <person name="Kudrna D."/>
            <person name="Lee S."/>
            <person name="Talag J."/>
            <person name="Rajasekar S."/>
            <person name="Welchert J."/>
            <person name="Hsing Y.-I."/>
            <person name="Wing R.A."/>
        </authorList>
    </citation>
    <scope>NUCLEOTIDE SEQUENCE [LARGE SCALE GENOMIC DNA]</scope>
    <source>
        <strain evidence="2">SL10</strain>
    </source>
</reference>
<dbReference type="EnsemblPlants" id="ONIVA03G39270.1">
    <property type="protein sequence ID" value="ONIVA03G39270.1"/>
    <property type="gene ID" value="ONIVA03G39270"/>
</dbReference>
<dbReference type="AlphaFoldDB" id="A0A0E0GV49"/>
<evidence type="ECO:0000313" key="3">
    <source>
        <dbReference type="Proteomes" id="UP000006591"/>
    </source>
</evidence>
<organism evidence="2">
    <name type="scientific">Oryza nivara</name>
    <name type="common">Indian wild rice</name>
    <name type="synonym">Oryza sativa f. spontanea</name>
    <dbReference type="NCBI Taxonomy" id="4536"/>
    <lineage>
        <taxon>Eukaryota</taxon>
        <taxon>Viridiplantae</taxon>
        <taxon>Streptophyta</taxon>
        <taxon>Embryophyta</taxon>
        <taxon>Tracheophyta</taxon>
        <taxon>Spermatophyta</taxon>
        <taxon>Magnoliopsida</taxon>
        <taxon>Liliopsida</taxon>
        <taxon>Poales</taxon>
        <taxon>Poaceae</taxon>
        <taxon>BOP clade</taxon>
        <taxon>Oryzoideae</taxon>
        <taxon>Oryzeae</taxon>
        <taxon>Oryzinae</taxon>
        <taxon>Oryza</taxon>
    </lineage>
</organism>
<name>A0A0E0GV49_ORYNI</name>
<evidence type="ECO:0000256" key="1">
    <source>
        <dbReference type="SAM" id="MobiDB-lite"/>
    </source>
</evidence>
<evidence type="ECO:0000313" key="2">
    <source>
        <dbReference type="EnsemblPlants" id="ONIVA03G39270.1"/>
    </source>
</evidence>
<feature type="region of interest" description="Disordered" evidence="1">
    <location>
        <begin position="132"/>
        <end position="171"/>
    </location>
</feature>
<dbReference type="HOGENOM" id="CLU_1565369_0_0_1"/>
<protein>
    <submittedName>
        <fullName evidence="2">Uncharacterized protein</fullName>
    </submittedName>
</protein>
<dbReference type="Proteomes" id="UP000006591">
    <property type="component" value="Chromosome 3"/>
</dbReference>
<feature type="compositionally biased region" description="Basic and acidic residues" evidence="1">
    <location>
        <begin position="132"/>
        <end position="157"/>
    </location>
</feature>
<accession>A0A0E0GV49</accession>
<sequence>MPAFLESEPSMPRDACRYARPGDLPDLPVPLQNARRSGPLGTLLLLSWKGSSALKSSRVLICPASAAPTSILLPAAIAGAPVFSPPSMTSAINTRTPNKMAIANAAADDDPAGRLIAATADSAVLFKDLNGGEERRVESKASEEEEERGRMTHERFALAKTETGISLKEQA</sequence>
<keyword evidence="3" id="KW-1185">Reference proteome</keyword>
<proteinExistence type="predicted"/>